<sequence>MITDGNETITINKYEMYLLKKALTRFRDLADSLDCVCDPEYGYECPIHEDRRLARTALEILEGDA</sequence>
<reference evidence="1 2" key="1">
    <citation type="submission" date="2011-10" db="EMBL/GenBank/DDBJ databases">
        <title>The Improved High-Quality Draft genome of Methanoplanus limicola DSM 2279.</title>
        <authorList>
            <consortium name="US DOE Joint Genome Institute (JGI-PGF)"/>
            <person name="Lucas S."/>
            <person name="Copeland A."/>
            <person name="Lapidus A."/>
            <person name="Glavina del Rio T."/>
            <person name="Dalin E."/>
            <person name="Tice H."/>
            <person name="Bruce D."/>
            <person name="Goodwin L."/>
            <person name="Pitluck S."/>
            <person name="Peters L."/>
            <person name="Mikhailova N."/>
            <person name="Lu M."/>
            <person name="Kyrpides N."/>
            <person name="Mavromatis K."/>
            <person name="Ivanova N."/>
            <person name="Markowitz V."/>
            <person name="Cheng J.-F."/>
            <person name="Hugenholtz P."/>
            <person name="Woyke T."/>
            <person name="Wu D."/>
            <person name="Wirth R."/>
            <person name="Brambilla E.-M."/>
            <person name="Klenk H.-P."/>
            <person name="Eisen J.A."/>
        </authorList>
    </citation>
    <scope>NUCLEOTIDE SEQUENCE [LARGE SCALE GENOMIC DNA]</scope>
    <source>
        <strain evidence="1 2">DSM 2279</strain>
    </source>
</reference>
<proteinExistence type="predicted"/>
<gene>
    <name evidence="1" type="ORF">Metlim_1256</name>
</gene>
<evidence type="ECO:0000313" key="1">
    <source>
        <dbReference type="EMBL" id="EHQ35365.1"/>
    </source>
</evidence>
<protein>
    <submittedName>
        <fullName evidence="1">Uncharacterized protein</fullName>
    </submittedName>
</protein>
<dbReference type="Proteomes" id="UP000005741">
    <property type="component" value="Chromosome"/>
</dbReference>
<accession>H1Z198</accession>
<dbReference type="HOGENOM" id="CLU_2839392_0_0_2"/>
<organism evidence="1 2">
    <name type="scientific">Methanoplanus limicola DSM 2279</name>
    <dbReference type="NCBI Taxonomy" id="937775"/>
    <lineage>
        <taxon>Archaea</taxon>
        <taxon>Methanobacteriati</taxon>
        <taxon>Methanobacteriota</taxon>
        <taxon>Stenosarchaea group</taxon>
        <taxon>Methanomicrobia</taxon>
        <taxon>Methanomicrobiales</taxon>
        <taxon>Methanomicrobiaceae</taxon>
        <taxon>Methanoplanus</taxon>
    </lineage>
</organism>
<evidence type="ECO:0000313" key="2">
    <source>
        <dbReference type="Proteomes" id="UP000005741"/>
    </source>
</evidence>
<dbReference type="AlphaFoldDB" id="H1Z198"/>
<dbReference type="STRING" id="937775.Metlim_1256"/>
<dbReference type="InParanoid" id="H1Z198"/>
<dbReference type="EMBL" id="CM001436">
    <property type="protein sequence ID" value="EHQ35365.1"/>
    <property type="molecule type" value="Genomic_DNA"/>
</dbReference>
<dbReference type="RefSeq" id="WP_004077116.1">
    <property type="nucleotide sequence ID" value="NZ_CM001436.1"/>
</dbReference>
<keyword evidence="2" id="KW-1185">Reference proteome</keyword>
<name>H1Z198_9EURY</name>